<evidence type="ECO:0000313" key="2">
    <source>
        <dbReference type="Proteomes" id="UP000663873"/>
    </source>
</evidence>
<sequence>MVTIGISCILTFSTHSDRIHCLLSSNEHAISLLKAATTTHDNIILNKIQSNISSFARNIMRFSEHTLVMVQPIVAEFLQKISFKSLNDFSAIYWAVIR</sequence>
<reference evidence="1" key="1">
    <citation type="submission" date="2021-02" db="EMBL/GenBank/DDBJ databases">
        <authorList>
            <person name="Nowell W R."/>
        </authorList>
    </citation>
    <scope>NUCLEOTIDE SEQUENCE</scope>
</reference>
<feature type="non-terminal residue" evidence="1">
    <location>
        <position position="98"/>
    </location>
</feature>
<organism evidence="1 2">
    <name type="scientific">Rotaria socialis</name>
    <dbReference type="NCBI Taxonomy" id="392032"/>
    <lineage>
        <taxon>Eukaryota</taxon>
        <taxon>Metazoa</taxon>
        <taxon>Spiralia</taxon>
        <taxon>Gnathifera</taxon>
        <taxon>Rotifera</taxon>
        <taxon>Eurotatoria</taxon>
        <taxon>Bdelloidea</taxon>
        <taxon>Philodinida</taxon>
        <taxon>Philodinidae</taxon>
        <taxon>Rotaria</taxon>
    </lineage>
</organism>
<protein>
    <submittedName>
        <fullName evidence="1">Uncharacterized protein</fullName>
    </submittedName>
</protein>
<dbReference type="Proteomes" id="UP000663873">
    <property type="component" value="Unassembled WGS sequence"/>
</dbReference>
<keyword evidence="2" id="KW-1185">Reference proteome</keyword>
<dbReference type="AlphaFoldDB" id="A0A821QIK6"/>
<gene>
    <name evidence="1" type="ORF">UJA718_LOCUS42247</name>
</gene>
<accession>A0A821QIK6</accession>
<dbReference type="EMBL" id="CAJOBP010053564">
    <property type="protein sequence ID" value="CAF4823011.1"/>
    <property type="molecule type" value="Genomic_DNA"/>
</dbReference>
<proteinExistence type="predicted"/>
<comment type="caution">
    <text evidence="1">The sequence shown here is derived from an EMBL/GenBank/DDBJ whole genome shotgun (WGS) entry which is preliminary data.</text>
</comment>
<name>A0A821QIK6_9BILA</name>
<evidence type="ECO:0000313" key="1">
    <source>
        <dbReference type="EMBL" id="CAF4823011.1"/>
    </source>
</evidence>